<feature type="non-terminal residue" evidence="2">
    <location>
        <position position="69"/>
    </location>
</feature>
<organism evidence="2 3">
    <name type="scientific">Pelobates cultripes</name>
    <name type="common">Western spadefoot toad</name>
    <dbReference type="NCBI Taxonomy" id="61616"/>
    <lineage>
        <taxon>Eukaryota</taxon>
        <taxon>Metazoa</taxon>
        <taxon>Chordata</taxon>
        <taxon>Craniata</taxon>
        <taxon>Vertebrata</taxon>
        <taxon>Euteleostomi</taxon>
        <taxon>Amphibia</taxon>
        <taxon>Batrachia</taxon>
        <taxon>Anura</taxon>
        <taxon>Pelobatoidea</taxon>
        <taxon>Pelobatidae</taxon>
        <taxon>Pelobates</taxon>
    </lineage>
</organism>
<feature type="region of interest" description="Disordered" evidence="1">
    <location>
        <begin position="39"/>
        <end position="69"/>
    </location>
</feature>
<gene>
    <name evidence="2" type="ORF">PECUL_23A012682</name>
</gene>
<reference evidence="2" key="1">
    <citation type="submission" date="2022-03" db="EMBL/GenBank/DDBJ databases">
        <authorList>
            <person name="Alioto T."/>
            <person name="Alioto T."/>
            <person name="Gomez Garrido J."/>
        </authorList>
    </citation>
    <scope>NUCLEOTIDE SEQUENCE</scope>
</reference>
<dbReference type="AlphaFoldDB" id="A0AAD1WBB4"/>
<evidence type="ECO:0000313" key="2">
    <source>
        <dbReference type="EMBL" id="CAH2296136.1"/>
    </source>
</evidence>
<accession>A0AAD1WBB4</accession>
<name>A0AAD1WBB4_PELCU</name>
<proteinExistence type="predicted"/>
<sequence length="69" mass="7697">MRPGTPECRACTQELLNAAHALRNFPNAAHAPRELTHAIQMPWNPRTPFGDYRTPWGNPVDSAGSQKDE</sequence>
<dbReference type="Proteomes" id="UP001295444">
    <property type="component" value="Chromosome 05"/>
</dbReference>
<keyword evidence="3" id="KW-1185">Reference proteome</keyword>
<dbReference type="EMBL" id="OW240916">
    <property type="protein sequence ID" value="CAH2296136.1"/>
    <property type="molecule type" value="Genomic_DNA"/>
</dbReference>
<evidence type="ECO:0000256" key="1">
    <source>
        <dbReference type="SAM" id="MobiDB-lite"/>
    </source>
</evidence>
<protein>
    <submittedName>
        <fullName evidence="2">Uncharacterized protein</fullName>
    </submittedName>
</protein>
<evidence type="ECO:0000313" key="3">
    <source>
        <dbReference type="Proteomes" id="UP001295444"/>
    </source>
</evidence>